<dbReference type="InterPro" id="IPR010982">
    <property type="entry name" value="Lambda_DNA-bd_dom_sf"/>
</dbReference>
<dbReference type="Proteomes" id="UP000823616">
    <property type="component" value="Unassembled WGS sequence"/>
</dbReference>
<dbReference type="InterPro" id="IPR050807">
    <property type="entry name" value="TransReg_Diox_bact_type"/>
</dbReference>
<gene>
    <name evidence="3" type="ORF">IAA96_08335</name>
</gene>
<protein>
    <submittedName>
        <fullName evidence="3">Cupin domain-containing protein</fullName>
    </submittedName>
</protein>
<dbReference type="Gene3D" id="1.10.260.40">
    <property type="entry name" value="lambda repressor-like DNA-binding domains"/>
    <property type="match status" value="1"/>
</dbReference>
<dbReference type="PROSITE" id="PS50943">
    <property type="entry name" value="HTH_CROC1"/>
    <property type="match status" value="1"/>
</dbReference>
<dbReference type="GO" id="GO:0003700">
    <property type="term" value="F:DNA-binding transcription factor activity"/>
    <property type="evidence" value="ECO:0007669"/>
    <property type="project" value="TreeGrafter"/>
</dbReference>
<evidence type="ECO:0000313" key="3">
    <source>
        <dbReference type="EMBL" id="MBO8451096.1"/>
    </source>
</evidence>
<dbReference type="SUPFAM" id="SSF47413">
    <property type="entry name" value="lambda repressor-like DNA-binding domains"/>
    <property type="match status" value="1"/>
</dbReference>
<name>A0A9D9HGZ2_9SPIR</name>
<dbReference type="Pfam" id="PF07883">
    <property type="entry name" value="Cupin_2"/>
    <property type="match status" value="1"/>
</dbReference>
<dbReference type="EMBL" id="JADIMS010000155">
    <property type="protein sequence ID" value="MBO8451096.1"/>
    <property type="molecule type" value="Genomic_DNA"/>
</dbReference>
<dbReference type="AlphaFoldDB" id="A0A9D9HGZ2"/>
<dbReference type="SUPFAM" id="SSF51182">
    <property type="entry name" value="RmlC-like cupins"/>
    <property type="match status" value="1"/>
</dbReference>
<reference evidence="3" key="2">
    <citation type="journal article" date="2021" name="PeerJ">
        <title>Extensive microbial diversity within the chicken gut microbiome revealed by metagenomics and culture.</title>
        <authorList>
            <person name="Gilroy R."/>
            <person name="Ravi A."/>
            <person name="Getino M."/>
            <person name="Pursley I."/>
            <person name="Horton D.L."/>
            <person name="Alikhan N.F."/>
            <person name="Baker D."/>
            <person name="Gharbi K."/>
            <person name="Hall N."/>
            <person name="Watson M."/>
            <person name="Adriaenssens E.M."/>
            <person name="Foster-Nyarko E."/>
            <person name="Jarju S."/>
            <person name="Secka A."/>
            <person name="Antonio M."/>
            <person name="Oren A."/>
            <person name="Chaudhuri R.R."/>
            <person name="La Ragione R."/>
            <person name="Hildebrand F."/>
            <person name="Pallen M.J."/>
        </authorList>
    </citation>
    <scope>NUCLEOTIDE SEQUENCE</scope>
    <source>
        <strain evidence="3">B3-4054</strain>
    </source>
</reference>
<dbReference type="InterPro" id="IPR011051">
    <property type="entry name" value="RmlC_Cupin_sf"/>
</dbReference>
<dbReference type="InterPro" id="IPR014710">
    <property type="entry name" value="RmlC-like_jellyroll"/>
</dbReference>
<evidence type="ECO:0000259" key="2">
    <source>
        <dbReference type="PROSITE" id="PS50943"/>
    </source>
</evidence>
<dbReference type="PANTHER" id="PTHR46797:SF19">
    <property type="entry name" value="BLL2473 PROTEIN"/>
    <property type="match status" value="1"/>
</dbReference>
<comment type="caution">
    <text evidence="3">The sequence shown here is derived from an EMBL/GenBank/DDBJ whole genome shotgun (WGS) entry which is preliminary data.</text>
</comment>
<dbReference type="GO" id="GO:0005829">
    <property type="term" value="C:cytosol"/>
    <property type="evidence" value="ECO:0007669"/>
    <property type="project" value="TreeGrafter"/>
</dbReference>
<dbReference type="GO" id="GO:0003677">
    <property type="term" value="F:DNA binding"/>
    <property type="evidence" value="ECO:0007669"/>
    <property type="project" value="UniProtKB-KW"/>
</dbReference>
<accession>A0A9D9HGZ2</accession>
<reference evidence="3" key="1">
    <citation type="submission" date="2020-10" db="EMBL/GenBank/DDBJ databases">
        <authorList>
            <person name="Gilroy R."/>
        </authorList>
    </citation>
    <scope>NUCLEOTIDE SEQUENCE</scope>
    <source>
        <strain evidence="3">B3-4054</strain>
    </source>
</reference>
<dbReference type="PANTHER" id="PTHR46797">
    <property type="entry name" value="HTH-TYPE TRANSCRIPTIONAL REGULATOR"/>
    <property type="match status" value="1"/>
</dbReference>
<dbReference type="Gene3D" id="2.60.120.10">
    <property type="entry name" value="Jelly Rolls"/>
    <property type="match status" value="1"/>
</dbReference>
<dbReference type="InterPro" id="IPR013096">
    <property type="entry name" value="Cupin_2"/>
</dbReference>
<dbReference type="CDD" id="cd02209">
    <property type="entry name" value="cupin_XRE_C"/>
    <property type="match status" value="1"/>
</dbReference>
<evidence type="ECO:0000313" key="4">
    <source>
        <dbReference type="Proteomes" id="UP000823616"/>
    </source>
</evidence>
<dbReference type="InterPro" id="IPR001387">
    <property type="entry name" value="Cro/C1-type_HTH"/>
</dbReference>
<dbReference type="CDD" id="cd00093">
    <property type="entry name" value="HTH_XRE"/>
    <property type="match status" value="1"/>
</dbReference>
<keyword evidence="1" id="KW-0238">DNA-binding</keyword>
<organism evidence="3 4">
    <name type="scientific">Candidatus Avitreponema avistercoris</name>
    <dbReference type="NCBI Taxonomy" id="2840705"/>
    <lineage>
        <taxon>Bacteria</taxon>
        <taxon>Pseudomonadati</taxon>
        <taxon>Spirochaetota</taxon>
        <taxon>Spirochaetia</taxon>
        <taxon>Spirochaetales</taxon>
        <taxon>Candidatus Avitreponema</taxon>
    </lineage>
</organism>
<feature type="domain" description="HTH cro/C1-type" evidence="2">
    <location>
        <begin position="12"/>
        <end position="66"/>
    </location>
</feature>
<proteinExistence type="predicted"/>
<evidence type="ECO:0000256" key="1">
    <source>
        <dbReference type="ARBA" id="ARBA00023125"/>
    </source>
</evidence>
<sequence>MNAEIKAVAARLKGLRDMLDISVETAANVCGISPKEYMGYESGEVDIPLSVMFCMGKKYNVDLTSFISGEEPHSVSYFVTEKDKGIAVDRLADYNFQSLAYGFANRKADPFLVTINPGDIPEIHYTTHPGQEFNYVIEGTVRIVIGENEIVLKEGDALYFDSSKPHGMQNADDKRCRFLTVIL</sequence>